<name>A0A2U3Q914_9BRAD</name>
<sequence>MTPHIRGTKSATFETLEISCSIVSPSCARHVDLNLSIWGLSMARTLLLVAASAAIQINDRPRQNNSARLPDTFLITAGLFGFIHTSFQAGKLQPAIRERKKLAATQRGDRWCPVRAGAPLYVTRR</sequence>
<accession>A0A2U3Q914</accession>
<evidence type="ECO:0000313" key="1">
    <source>
        <dbReference type="EMBL" id="SPP97911.1"/>
    </source>
</evidence>
<gene>
    <name evidence="1" type="ORF">BRAD3257_7072</name>
</gene>
<dbReference type="AlphaFoldDB" id="A0A2U3Q914"/>
<dbReference type="KEGG" id="bvz:BRAD3257_7072"/>
<dbReference type="EMBL" id="LS398110">
    <property type="protein sequence ID" value="SPP97911.1"/>
    <property type="molecule type" value="Genomic_DNA"/>
</dbReference>
<protein>
    <submittedName>
        <fullName evidence="1">Uncharacterized protein</fullName>
    </submittedName>
</protein>
<organism evidence="1 2">
    <name type="scientific">Bradyrhizobium vignae</name>
    <dbReference type="NCBI Taxonomy" id="1549949"/>
    <lineage>
        <taxon>Bacteria</taxon>
        <taxon>Pseudomonadati</taxon>
        <taxon>Pseudomonadota</taxon>
        <taxon>Alphaproteobacteria</taxon>
        <taxon>Hyphomicrobiales</taxon>
        <taxon>Nitrobacteraceae</taxon>
        <taxon>Bradyrhizobium</taxon>
    </lineage>
</organism>
<reference evidence="1 2" key="1">
    <citation type="submission" date="2018-03" db="EMBL/GenBank/DDBJ databases">
        <authorList>
            <person name="Gully D."/>
        </authorList>
    </citation>
    <scope>NUCLEOTIDE SEQUENCE [LARGE SCALE GENOMIC DNA]</scope>
    <source>
        <strain evidence="1">ORS3257</strain>
    </source>
</reference>
<proteinExistence type="predicted"/>
<evidence type="ECO:0000313" key="2">
    <source>
        <dbReference type="Proteomes" id="UP000246085"/>
    </source>
</evidence>
<dbReference type="Proteomes" id="UP000246085">
    <property type="component" value="Chromosome BRAD3257"/>
</dbReference>